<dbReference type="GO" id="GO:0005737">
    <property type="term" value="C:cytoplasm"/>
    <property type="evidence" value="ECO:0007669"/>
    <property type="project" value="UniProtKB-SubCell"/>
</dbReference>
<evidence type="ECO:0000256" key="3">
    <source>
        <dbReference type="ARBA" id="ARBA00022490"/>
    </source>
</evidence>
<evidence type="ECO:0000259" key="12">
    <source>
        <dbReference type="Pfam" id="PF02768"/>
    </source>
</evidence>
<evidence type="ECO:0000256" key="1">
    <source>
        <dbReference type="ARBA" id="ARBA00004496"/>
    </source>
</evidence>
<dbReference type="GO" id="GO:0006271">
    <property type="term" value="P:DNA strand elongation involved in DNA replication"/>
    <property type="evidence" value="ECO:0007669"/>
    <property type="project" value="TreeGrafter"/>
</dbReference>
<dbReference type="InterPro" id="IPR022637">
    <property type="entry name" value="DNA_polIII_beta_cen"/>
</dbReference>
<evidence type="ECO:0000256" key="7">
    <source>
        <dbReference type="ARBA" id="ARBA00022932"/>
    </source>
</evidence>
<evidence type="ECO:0000313" key="13">
    <source>
        <dbReference type="EMBL" id="OGM90560.1"/>
    </source>
</evidence>
<evidence type="ECO:0000256" key="5">
    <source>
        <dbReference type="ARBA" id="ARBA00022695"/>
    </source>
</evidence>
<dbReference type="InterPro" id="IPR022634">
    <property type="entry name" value="DNA_polIII_beta_N"/>
</dbReference>
<dbReference type="InterPro" id="IPR046938">
    <property type="entry name" value="DNA_clamp_sf"/>
</dbReference>
<protein>
    <recommendedName>
        <fullName evidence="9">Beta sliding clamp</fullName>
    </recommendedName>
</protein>
<accession>A0A1F8DPL2</accession>
<name>A0A1F8DPL2_9BACT</name>
<dbReference type="GO" id="GO:0003887">
    <property type="term" value="F:DNA-directed DNA polymerase activity"/>
    <property type="evidence" value="ECO:0007669"/>
    <property type="project" value="UniProtKB-UniRule"/>
</dbReference>
<dbReference type="CDD" id="cd00140">
    <property type="entry name" value="beta_clamp"/>
    <property type="match status" value="1"/>
</dbReference>
<dbReference type="GO" id="GO:0008408">
    <property type="term" value="F:3'-5' exonuclease activity"/>
    <property type="evidence" value="ECO:0007669"/>
    <property type="project" value="InterPro"/>
</dbReference>
<dbReference type="PANTHER" id="PTHR30478">
    <property type="entry name" value="DNA POLYMERASE III SUBUNIT BETA"/>
    <property type="match status" value="1"/>
</dbReference>
<comment type="subcellular location">
    <subcellularLocation>
        <location evidence="1 9">Cytoplasm</location>
    </subcellularLocation>
</comment>
<keyword evidence="8" id="KW-0238">DNA-binding</keyword>
<feature type="domain" description="DNA polymerase III beta sliding clamp N-terminal" evidence="10">
    <location>
        <begin position="1"/>
        <end position="118"/>
    </location>
</feature>
<proteinExistence type="inferred from homology"/>
<dbReference type="Gene3D" id="3.10.150.10">
    <property type="entry name" value="DNA Polymerase III, subunit A, domain 2"/>
    <property type="match status" value="1"/>
</dbReference>
<sequence>MHCIILRNNLKEGISLVANAKKESAQLPALKNILIEAHDTALTLSATDLEIGVVHSLSAKVLLKGSCTVPFGVFQQIIQNAASERIELELKGSALHISTENYNAKIAATQKDEFPIIPNLSDDTPQQFSVDAGSCVHALQTTATACHTSEFRPELSGILLDIRDGFVYAVATDSFRLAKAIIPKKKLNISPSITASIIIPLRTAQEIIRIFPQESDVIQVLFDENQIVVKSKSTRLVSRLIEGKFPDYTMVIPKSFEAELTIQKNELIQALRLTSSLANRLNEVRIKIDDSMKNIQLLSSSHEFGESEYILSVKSKGSPLVISFNWRFLLDGLKQVPTETVFIGINSEQKPSILQAPDDEGFLYVLTSIKTA</sequence>
<evidence type="ECO:0000259" key="10">
    <source>
        <dbReference type="Pfam" id="PF00712"/>
    </source>
</evidence>
<dbReference type="PIRSF" id="PIRSF000804">
    <property type="entry name" value="DNA_pol_III_b"/>
    <property type="match status" value="1"/>
</dbReference>
<dbReference type="Pfam" id="PF02768">
    <property type="entry name" value="DNA_pol3_beta_3"/>
    <property type="match status" value="1"/>
</dbReference>
<dbReference type="NCBIfam" id="TIGR00663">
    <property type="entry name" value="dnan"/>
    <property type="match status" value="1"/>
</dbReference>
<comment type="subunit">
    <text evidence="9">Forms a ring-shaped head-to-tail homodimer around DNA.</text>
</comment>
<evidence type="ECO:0000256" key="2">
    <source>
        <dbReference type="ARBA" id="ARBA00010752"/>
    </source>
</evidence>
<keyword evidence="6 9" id="KW-0235">DNA replication</keyword>
<dbReference type="SUPFAM" id="SSF55979">
    <property type="entry name" value="DNA clamp"/>
    <property type="match status" value="3"/>
</dbReference>
<feature type="domain" description="DNA polymerase III beta sliding clamp C-terminal" evidence="12">
    <location>
        <begin position="251"/>
        <end position="366"/>
    </location>
</feature>
<comment type="function">
    <text evidence="9">Confers DNA tethering and processivity to DNA polymerases and other proteins. Acts as a clamp, forming a ring around DNA (a reaction catalyzed by the clamp-loading complex) which diffuses in an ATP-independent manner freely and bidirectionally along dsDNA. Initially characterized for its ability to contact the catalytic subunit of DNA polymerase III (Pol III), a complex, multichain enzyme responsible for most of the replicative synthesis in bacteria; Pol III exhibits 3'-5' exonuclease proofreading activity. The beta chain is required for initiation of replication as well as for processivity of DNA replication.</text>
</comment>
<feature type="domain" description="DNA polymerase III beta sliding clamp central" evidence="11">
    <location>
        <begin position="137"/>
        <end position="247"/>
    </location>
</feature>
<dbReference type="SMART" id="SM00480">
    <property type="entry name" value="POL3Bc"/>
    <property type="match status" value="1"/>
</dbReference>
<dbReference type="InterPro" id="IPR022635">
    <property type="entry name" value="DNA_polIII_beta_C"/>
</dbReference>
<keyword evidence="3 9" id="KW-0963">Cytoplasm</keyword>
<keyword evidence="4 9" id="KW-0808">Transferase</keyword>
<dbReference type="GO" id="GO:0009360">
    <property type="term" value="C:DNA polymerase III complex"/>
    <property type="evidence" value="ECO:0007669"/>
    <property type="project" value="InterPro"/>
</dbReference>
<dbReference type="STRING" id="1802555.A2755_03335"/>
<evidence type="ECO:0000256" key="8">
    <source>
        <dbReference type="ARBA" id="ARBA00023125"/>
    </source>
</evidence>
<dbReference type="GO" id="GO:0003677">
    <property type="term" value="F:DNA binding"/>
    <property type="evidence" value="ECO:0007669"/>
    <property type="project" value="UniProtKB-UniRule"/>
</dbReference>
<keyword evidence="5 9" id="KW-0548">Nucleotidyltransferase</keyword>
<dbReference type="Pfam" id="PF00712">
    <property type="entry name" value="DNA_pol3_beta"/>
    <property type="match status" value="1"/>
</dbReference>
<comment type="similarity">
    <text evidence="2 9">Belongs to the beta sliding clamp family.</text>
</comment>
<evidence type="ECO:0000313" key="14">
    <source>
        <dbReference type="Proteomes" id="UP000177029"/>
    </source>
</evidence>
<dbReference type="Pfam" id="PF02767">
    <property type="entry name" value="DNA_pol3_beta_2"/>
    <property type="match status" value="1"/>
</dbReference>
<dbReference type="InterPro" id="IPR001001">
    <property type="entry name" value="DNA_polIII_beta"/>
</dbReference>
<keyword evidence="7 9" id="KW-0239">DNA-directed DNA polymerase</keyword>
<comment type="caution">
    <text evidence="13">The sequence shown here is derived from an EMBL/GenBank/DDBJ whole genome shotgun (WGS) entry which is preliminary data.</text>
</comment>
<evidence type="ECO:0000259" key="11">
    <source>
        <dbReference type="Pfam" id="PF02767"/>
    </source>
</evidence>
<dbReference type="EMBL" id="MGIP01000019">
    <property type="protein sequence ID" value="OGM90560.1"/>
    <property type="molecule type" value="Genomic_DNA"/>
</dbReference>
<organism evidence="13 14">
    <name type="scientific">Candidatus Wolfebacteria bacterium RIFCSPHIGHO2_01_FULL_48_22</name>
    <dbReference type="NCBI Taxonomy" id="1802555"/>
    <lineage>
        <taxon>Bacteria</taxon>
        <taxon>Candidatus Wolfeibacteriota</taxon>
    </lineage>
</organism>
<reference evidence="13 14" key="1">
    <citation type="journal article" date="2016" name="Nat. Commun.">
        <title>Thousands of microbial genomes shed light on interconnected biogeochemical processes in an aquifer system.</title>
        <authorList>
            <person name="Anantharaman K."/>
            <person name="Brown C.T."/>
            <person name="Hug L.A."/>
            <person name="Sharon I."/>
            <person name="Castelle C.J."/>
            <person name="Probst A.J."/>
            <person name="Thomas B.C."/>
            <person name="Singh A."/>
            <person name="Wilkins M.J."/>
            <person name="Karaoz U."/>
            <person name="Brodie E.L."/>
            <person name="Williams K.H."/>
            <person name="Hubbard S.S."/>
            <person name="Banfield J.F."/>
        </authorList>
    </citation>
    <scope>NUCLEOTIDE SEQUENCE [LARGE SCALE GENOMIC DNA]</scope>
</reference>
<evidence type="ECO:0000256" key="4">
    <source>
        <dbReference type="ARBA" id="ARBA00022679"/>
    </source>
</evidence>
<evidence type="ECO:0000256" key="9">
    <source>
        <dbReference type="PIRNR" id="PIRNR000804"/>
    </source>
</evidence>
<dbReference type="PANTHER" id="PTHR30478:SF0">
    <property type="entry name" value="BETA SLIDING CLAMP"/>
    <property type="match status" value="1"/>
</dbReference>
<evidence type="ECO:0000256" key="6">
    <source>
        <dbReference type="ARBA" id="ARBA00022705"/>
    </source>
</evidence>
<gene>
    <name evidence="13" type="ORF">A2755_03335</name>
</gene>
<dbReference type="Gene3D" id="3.70.10.10">
    <property type="match status" value="1"/>
</dbReference>
<dbReference type="AlphaFoldDB" id="A0A1F8DPL2"/>
<dbReference type="Proteomes" id="UP000177029">
    <property type="component" value="Unassembled WGS sequence"/>
</dbReference>